<name>A0A6S6SN58_9BACT</name>
<dbReference type="AlphaFoldDB" id="A0A6S6SN58"/>
<evidence type="ECO:0000313" key="1">
    <source>
        <dbReference type="EMBL" id="CAA6809919.1"/>
    </source>
</evidence>
<dbReference type="EMBL" id="CACVAW010000040">
    <property type="protein sequence ID" value="CAA6809919.1"/>
    <property type="molecule type" value="Genomic_DNA"/>
</dbReference>
<protein>
    <submittedName>
        <fullName evidence="1">Uncharacterized protein</fullName>
    </submittedName>
</protein>
<gene>
    <name evidence="1" type="ORF">HELGO_WM5943</name>
</gene>
<proteinExistence type="predicted"/>
<accession>A0A6S6SN58</accession>
<sequence length="184" mass="21858">MRLKSSAKDFSININGASWKFIDSLVAKDIPQLNFKKYVYDPCQIELTELENDFAQFLEENSSDMLWWYKNSNQTHQNEIFIQYLNIKISPDFMVMMEDGFLGLFILDQNQRNLKDIAKILQNFIKIYNSKHKLFGGIITKCNDSFWISDSSEYEELIDDGIIQENDERKWYKLKTYINNLNCE</sequence>
<organism evidence="1">
    <name type="scientific">uncultured Campylobacterales bacterium</name>
    <dbReference type="NCBI Taxonomy" id="352960"/>
    <lineage>
        <taxon>Bacteria</taxon>
        <taxon>Pseudomonadati</taxon>
        <taxon>Campylobacterota</taxon>
        <taxon>Epsilonproteobacteria</taxon>
        <taxon>Campylobacterales</taxon>
        <taxon>environmental samples</taxon>
    </lineage>
</organism>
<reference evidence="1" key="1">
    <citation type="submission" date="2020-01" db="EMBL/GenBank/DDBJ databases">
        <authorList>
            <person name="Meier V. D."/>
            <person name="Meier V D."/>
        </authorList>
    </citation>
    <scope>NUCLEOTIDE SEQUENCE</scope>
    <source>
        <strain evidence="1">HLG_WM_MAG_12</strain>
    </source>
</reference>